<accession>A0A4U2YT95</accession>
<proteinExistence type="predicted"/>
<reference evidence="2 3" key="1">
    <citation type="submission" date="2019-04" db="EMBL/GenBank/DDBJ databases">
        <authorList>
            <person name="Dong K."/>
        </authorList>
    </citation>
    <scope>NUCLEOTIDE SEQUENCE [LARGE SCALE GENOMIC DNA]</scope>
    <source>
        <strain evidence="3">dk3543</strain>
    </source>
</reference>
<feature type="transmembrane region" description="Helical" evidence="1">
    <location>
        <begin position="295"/>
        <end position="314"/>
    </location>
</feature>
<feature type="transmembrane region" description="Helical" evidence="1">
    <location>
        <begin position="225"/>
        <end position="243"/>
    </location>
</feature>
<keyword evidence="1" id="KW-0472">Membrane</keyword>
<protein>
    <submittedName>
        <fullName evidence="2">Uncharacterized protein</fullName>
    </submittedName>
</protein>
<gene>
    <name evidence="2" type="ORF">FC770_06425</name>
</gene>
<dbReference type="OrthoDB" id="3171769at2"/>
<feature type="transmembrane region" description="Helical" evidence="1">
    <location>
        <begin position="186"/>
        <end position="205"/>
    </location>
</feature>
<keyword evidence="1" id="KW-1133">Transmembrane helix</keyword>
<feature type="transmembrane region" description="Helical" evidence="1">
    <location>
        <begin position="255"/>
        <end position="275"/>
    </location>
</feature>
<feature type="transmembrane region" description="Helical" evidence="1">
    <location>
        <begin position="95"/>
        <end position="115"/>
    </location>
</feature>
<evidence type="ECO:0000313" key="3">
    <source>
        <dbReference type="Proteomes" id="UP000307808"/>
    </source>
</evidence>
<comment type="caution">
    <text evidence="2">The sequence shown here is derived from an EMBL/GenBank/DDBJ whole genome shotgun (WGS) entry which is preliminary data.</text>
</comment>
<name>A0A4U2YT95_9ACTN</name>
<keyword evidence="1" id="KW-0812">Transmembrane</keyword>
<keyword evidence="3" id="KW-1185">Reference proteome</keyword>
<feature type="transmembrane region" description="Helical" evidence="1">
    <location>
        <begin position="127"/>
        <end position="148"/>
    </location>
</feature>
<dbReference type="Proteomes" id="UP000307808">
    <property type="component" value="Unassembled WGS sequence"/>
</dbReference>
<dbReference type="EMBL" id="SZPY01000001">
    <property type="protein sequence ID" value="TKI64746.1"/>
    <property type="molecule type" value="Genomic_DNA"/>
</dbReference>
<evidence type="ECO:0000256" key="1">
    <source>
        <dbReference type="SAM" id="Phobius"/>
    </source>
</evidence>
<dbReference type="RefSeq" id="WP_137065200.1">
    <property type="nucleotide sequence ID" value="NZ_CP040748.1"/>
</dbReference>
<sequence length="331" mass="35440">MTATKPTLTDRYVHAATRRLGEDQRDDVALELRAGIADRVEALRAENPILDEESAEHAALVELGDPDALSASYAGTPQQLIGPELFPAWSRVMRAVLVTVVPIVTVILMAIDAFAGESIGSIAGHGAWMAVALVVHISFWITLSFVVVERSSEGGLTQESLGITPWKPESLPEPPLGPRGSLGETLTNIAWLAILGILLIWQQVAPTVRIDGERLPVIDPDLWSFWMPLVLVTLACEIAFEAAKYRAGAGWTPGFAALNTVTGLLFAAPIAWLASQDRLLNPALVQALTEEGVTFDASIVHAAILAAALGIWIWDTIDGWRKVGRAGGLPA</sequence>
<evidence type="ECO:0000313" key="2">
    <source>
        <dbReference type="EMBL" id="TKI64746.1"/>
    </source>
</evidence>
<dbReference type="AlphaFoldDB" id="A0A4U2YT95"/>
<organism evidence="2 3">
    <name type="scientific">Nocardioides jishulii</name>
    <dbReference type="NCBI Taxonomy" id="2575440"/>
    <lineage>
        <taxon>Bacteria</taxon>
        <taxon>Bacillati</taxon>
        <taxon>Actinomycetota</taxon>
        <taxon>Actinomycetes</taxon>
        <taxon>Propionibacteriales</taxon>
        <taxon>Nocardioidaceae</taxon>
        <taxon>Nocardioides</taxon>
    </lineage>
</organism>